<evidence type="ECO:0000256" key="1">
    <source>
        <dbReference type="SAM" id="MobiDB-lite"/>
    </source>
</evidence>
<reference evidence="2" key="1">
    <citation type="journal article" date="2020" name="Stud. Mycol.">
        <title>101 Dothideomycetes genomes: a test case for predicting lifestyles and emergence of pathogens.</title>
        <authorList>
            <person name="Haridas S."/>
            <person name="Albert R."/>
            <person name="Binder M."/>
            <person name="Bloem J."/>
            <person name="Labutti K."/>
            <person name="Salamov A."/>
            <person name="Andreopoulos B."/>
            <person name="Baker S."/>
            <person name="Barry K."/>
            <person name="Bills G."/>
            <person name="Bluhm B."/>
            <person name="Cannon C."/>
            <person name="Castanera R."/>
            <person name="Culley D."/>
            <person name="Daum C."/>
            <person name="Ezra D."/>
            <person name="Gonzalez J."/>
            <person name="Henrissat B."/>
            <person name="Kuo A."/>
            <person name="Liang C."/>
            <person name="Lipzen A."/>
            <person name="Lutzoni F."/>
            <person name="Magnuson J."/>
            <person name="Mondo S."/>
            <person name="Nolan M."/>
            <person name="Ohm R."/>
            <person name="Pangilinan J."/>
            <person name="Park H.-J."/>
            <person name="Ramirez L."/>
            <person name="Alfaro M."/>
            <person name="Sun H."/>
            <person name="Tritt A."/>
            <person name="Yoshinaga Y."/>
            <person name="Zwiers L.-H."/>
            <person name="Turgeon B."/>
            <person name="Goodwin S."/>
            <person name="Spatafora J."/>
            <person name="Crous P."/>
            <person name="Grigoriev I."/>
        </authorList>
    </citation>
    <scope>NUCLEOTIDE SEQUENCE</scope>
    <source>
        <strain evidence="2">CBS 121739</strain>
    </source>
</reference>
<name>A0A6A6VY54_9PEZI</name>
<dbReference type="PANTHER" id="PTHR34365:SF7">
    <property type="entry name" value="GLYCINE-RICH DOMAIN-CONTAINING PROTEIN 1"/>
    <property type="match status" value="1"/>
</dbReference>
<sequence>MENWSAWSAPLQEISSEKIAVTGSAPPPPPPQSQAQPQTGGGVQSSQDYKRPTSNGTSPVPVVNEPKQQSSDQKHWSQWSQQPAVAIQPNQPEKEFVAQPQPQSQHHRASIQSANSGHSSLYTPPLAPHGHRPPSVHSILAQAPSHGGYTPHIPASVAQPVGTSPTALLPNQSQLATNLRLGHTFGALKSEIYFRSGIFDINDSWLPASGPLFTEDVHKATNRIREKRWAIFVCRAVDRFTAWWEAMKQSIYDQPVTCGDLNTKDINLLQRGLSRTTILTKERLPPLDVLMVWHTFMLSPQRYLEDCLLQGMMGLWHGGFPWMAIDQAIDTRTGIYDPGPTAAASFLSMTGRAWVNTHETGIKPLGCPSCAYNGWPPNYHVRQIHASNFGSLLATEQQQLQMKVNYRHPIITDIDAICWKAAGWADAGYLVICSNCKNHNTQDTLRAQKLVYDIVQFHRPNNMTDKFMVGNVHHLRPPPGVLFGKQGTPRTAGMINGIADGEGFFPIRLMDAIANIDGSGARRTGKPNFRFTMEALLQDVQTSLSKSPKHLNYAQMGGHNISVNYKGGQWNSGMDEKEGLAVRKTLRYYLDNSSPFTLDLVTATIRNGVFSQKMENLGWWRSTQLPLFAPRLIEKYRRFFTLHSKASLLSSSSLLAVPTTDVDLAWHTHLLSPAQYYNFSLQTVGRLIDHCDKIPEAYLSQAFAQTCKKYEAAFAEPYSECICWYCEAIRTANNAGGFVGNLFKSSSKDKKPIWAHPLLANATSDPGVSTHISSHNAVRVEKPDLRYAELHAEHQKWLEDGWRKAVERAGKEGRSRPVAAKTNWAPYVVNADLQGPVTAASTATVNSWVEGVLRDMYGWT</sequence>
<dbReference type="AlphaFoldDB" id="A0A6A6VY54"/>
<gene>
    <name evidence="2" type="ORF">EJ05DRAFT_478932</name>
</gene>
<feature type="region of interest" description="Disordered" evidence="1">
    <location>
        <begin position="1"/>
        <end position="157"/>
    </location>
</feature>
<proteinExistence type="predicted"/>
<feature type="compositionally biased region" description="Polar residues" evidence="1">
    <location>
        <begin position="100"/>
        <end position="122"/>
    </location>
</feature>
<dbReference type="InterPro" id="IPR009836">
    <property type="entry name" value="GRDP-like"/>
</dbReference>
<evidence type="ECO:0000313" key="3">
    <source>
        <dbReference type="Proteomes" id="UP000799437"/>
    </source>
</evidence>
<keyword evidence="3" id="KW-1185">Reference proteome</keyword>
<accession>A0A6A6VY54</accession>
<dbReference type="EMBL" id="ML996578">
    <property type="protein sequence ID" value="KAF2755125.1"/>
    <property type="molecule type" value="Genomic_DNA"/>
</dbReference>
<dbReference type="Proteomes" id="UP000799437">
    <property type="component" value="Unassembled WGS sequence"/>
</dbReference>
<feature type="compositionally biased region" description="Polar residues" evidence="1">
    <location>
        <begin position="44"/>
        <end position="58"/>
    </location>
</feature>
<evidence type="ECO:0000313" key="2">
    <source>
        <dbReference type="EMBL" id="KAF2755125.1"/>
    </source>
</evidence>
<dbReference type="PANTHER" id="PTHR34365">
    <property type="entry name" value="ENOLASE (DUF1399)"/>
    <property type="match status" value="1"/>
</dbReference>
<dbReference type="Pfam" id="PF07173">
    <property type="entry name" value="GRDP-like"/>
    <property type="match status" value="1"/>
</dbReference>
<dbReference type="RefSeq" id="XP_033597576.1">
    <property type="nucleotide sequence ID" value="XM_033744562.1"/>
</dbReference>
<dbReference type="OrthoDB" id="2684236at2759"/>
<feature type="compositionally biased region" description="Polar residues" evidence="1">
    <location>
        <begin position="66"/>
        <end position="91"/>
    </location>
</feature>
<organism evidence="2 3">
    <name type="scientific">Pseudovirgaria hyperparasitica</name>
    <dbReference type="NCBI Taxonomy" id="470096"/>
    <lineage>
        <taxon>Eukaryota</taxon>
        <taxon>Fungi</taxon>
        <taxon>Dikarya</taxon>
        <taxon>Ascomycota</taxon>
        <taxon>Pezizomycotina</taxon>
        <taxon>Dothideomycetes</taxon>
        <taxon>Dothideomycetes incertae sedis</taxon>
        <taxon>Acrospermales</taxon>
        <taxon>Acrospermaceae</taxon>
        <taxon>Pseudovirgaria</taxon>
    </lineage>
</organism>
<dbReference type="GeneID" id="54485616"/>
<protein>
    <submittedName>
        <fullName evidence="2">Uncharacterized protein</fullName>
    </submittedName>
</protein>